<keyword evidence="1" id="KW-0489">Methyltransferase</keyword>
<protein>
    <submittedName>
        <fullName evidence="6">Dimerisation domain-containing protein</fullName>
    </submittedName>
</protein>
<evidence type="ECO:0000259" key="4">
    <source>
        <dbReference type="Pfam" id="PF00891"/>
    </source>
</evidence>
<dbReference type="PROSITE" id="PS51683">
    <property type="entry name" value="SAM_OMT_II"/>
    <property type="match status" value="1"/>
</dbReference>
<dbReference type="InterPro" id="IPR016461">
    <property type="entry name" value="COMT-like"/>
</dbReference>
<keyword evidence="7" id="KW-1185">Reference proteome</keyword>
<dbReference type="GO" id="GO:0046983">
    <property type="term" value="F:protein dimerization activity"/>
    <property type="evidence" value="ECO:0007669"/>
    <property type="project" value="InterPro"/>
</dbReference>
<evidence type="ECO:0000313" key="7">
    <source>
        <dbReference type="Proteomes" id="UP000199126"/>
    </source>
</evidence>
<gene>
    <name evidence="6" type="ORF">SAMN04487948_101621</name>
</gene>
<evidence type="ECO:0000256" key="3">
    <source>
        <dbReference type="ARBA" id="ARBA00022691"/>
    </source>
</evidence>
<proteinExistence type="predicted"/>
<dbReference type="PANTHER" id="PTHR43712:SF2">
    <property type="entry name" value="O-METHYLTRANSFERASE CICE"/>
    <property type="match status" value="1"/>
</dbReference>
<evidence type="ECO:0000256" key="2">
    <source>
        <dbReference type="ARBA" id="ARBA00022679"/>
    </source>
</evidence>
<dbReference type="Proteomes" id="UP000199126">
    <property type="component" value="Unassembled WGS sequence"/>
</dbReference>
<accession>A0A1H8NKK6</accession>
<dbReference type="InterPro" id="IPR012967">
    <property type="entry name" value="COMT_dimerisation"/>
</dbReference>
<evidence type="ECO:0000256" key="1">
    <source>
        <dbReference type="ARBA" id="ARBA00022603"/>
    </source>
</evidence>
<feature type="domain" description="O-methyltransferase dimerisation" evidence="5">
    <location>
        <begin position="42"/>
        <end position="106"/>
    </location>
</feature>
<evidence type="ECO:0000313" key="6">
    <source>
        <dbReference type="EMBL" id="SEO30150.1"/>
    </source>
</evidence>
<dbReference type="EMBL" id="FODV01000001">
    <property type="protein sequence ID" value="SEO30150.1"/>
    <property type="molecule type" value="Genomic_DNA"/>
</dbReference>
<dbReference type="SUPFAM" id="SSF53335">
    <property type="entry name" value="S-adenosyl-L-methionine-dependent methyltransferases"/>
    <property type="match status" value="1"/>
</dbReference>
<sequence length="355" mass="38381">MLGRRTRLVPVVPNALERLILLRLNRAPGPVLDLVGGAAERAVGLALELDLFAALESGPTSLADLATRLDCAPEGLEPLCDFLVALGYLVREDGRYANTEMTAAWLLDADGVGPWLAFWNDVVFPFWEAQAVTAVREGAPRQTLYEWLDDHPDRWRLAHEGFRAAASVLAPTVVERLDVAGDARVLDVGGGHGLYAATIAERHPTVQVEVFDTEPAREVALETARERGVEARVSFVAGDYTTDSLGEGYDAALLFNVVHAHDGPESVALFERVREALAPDGRLYVLDQFDGTARTALSRATVGFVGLTYLVTLGQRAHDVSDVSTWLAEAGFEVQDRRSFLTAPGVSLVVATPAN</sequence>
<keyword evidence="3" id="KW-0949">S-adenosyl-L-methionine</keyword>
<keyword evidence="2" id="KW-0808">Transferase</keyword>
<dbReference type="Gene3D" id="3.40.50.150">
    <property type="entry name" value="Vaccinia Virus protein VP39"/>
    <property type="match status" value="1"/>
</dbReference>
<dbReference type="GO" id="GO:0032259">
    <property type="term" value="P:methylation"/>
    <property type="evidence" value="ECO:0007669"/>
    <property type="project" value="UniProtKB-KW"/>
</dbReference>
<dbReference type="CDD" id="cd02440">
    <property type="entry name" value="AdoMet_MTases"/>
    <property type="match status" value="1"/>
</dbReference>
<dbReference type="InterPro" id="IPR029063">
    <property type="entry name" value="SAM-dependent_MTases_sf"/>
</dbReference>
<name>A0A1H8NKK6_9EURY</name>
<dbReference type="AlphaFoldDB" id="A0A1H8NKK6"/>
<dbReference type="InterPro" id="IPR001077">
    <property type="entry name" value="COMT_C"/>
</dbReference>
<dbReference type="Pfam" id="PF08100">
    <property type="entry name" value="Dimerisation"/>
    <property type="match status" value="1"/>
</dbReference>
<dbReference type="InterPro" id="IPR036388">
    <property type="entry name" value="WH-like_DNA-bd_sf"/>
</dbReference>
<dbReference type="SUPFAM" id="SSF46785">
    <property type="entry name" value="Winged helix' DNA-binding domain"/>
    <property type="match status" value="1"/>
</dbReference>
<dbReference type="Pfam" id="PF00891">
    <property type="entry name" value="Methyltransf_2"/>
    <property type="match status" value="1"/>
</dbReference>
<feature type="domain" description="O-methyltransferase C-terminal" evidence="4">
    <location>
        <begin position="144"/>
        <end position="333"/>
    </location>
</feature>
<dbReference type="PANTHER" id="PTHR43712">
    <property type="entry name" value="PUTATIVE (AFU_ORTHOLOGUE AFUA_4G14580)-RELATED"/>
    <property type="match status" value="1"/>
</dbReference>
<evidence type="ECO:0000259" key="5">
    <source>
        <dbReference type="Pfam" id="PF08100"/>
    </source>
</evidence>
<dbReference type="Gene3D" id="1.10.10.10">
    <property type="entry name" value="Winged helix-like DNA-binding domain superfamily/Winged helix DNA-binding domain"/>
    <property type="match status" value="1"/>
</dbReference>
<dbReference type="InterPro" id="IPR036390">
    <property type="entry name" value="WH_DNA-bd_sf"/>
</dbReference>
<organism evidence="6 7">
    <name type="scientific">Halogranum amylolyticum</name>
    <dbReference type="NCBI Taxonomy" id="660520"/>
    <lineage>
        <taxon>Archaea</taxon>
        <taxon>Methanobacteriati</taxon>
        <taxon>Methanobacteriota</taxon>
        <taxon>Stenosarchaea group</taxon>
        <taxon>Halobacteria</taxon>
        <taxon>Halobacteriales</taxon>
        <taxon>Haloferacaceae</taxon>
    </lineage>
</organism>
<dbReference type="GO" id="GO:0008171">
    <property type="term" value="F:O-methyltransferase activity"/>
    <property type="evidence" value="ECO:0007669"/>
    <property type="project" value="InterPro"/>
</dbReference>
<reference evidence="7" key="1">
    <citation type="submission" date="2016-10" db="EMBL/GenBank/DDBJ databases">
        <authorList>
            <person name="Varghese N."/>
            <person name="Submissions S."/>
        </authorList>
    </citation>
    <scope>NUCLEOTIDE SEQUENCE [LARGE SCALE GENOMIC DNA]</scope>
    <source>
        <strain evidence="7">CGMCC 1.10121</strain>
    </source>
</reference>